<evidence type="ECO:0000313" key="1">
    <source>
        <dbReference type="EMBL" id="CAH2237634.1"/>
    </source>
</evidence>
<reference evidence="1" key="1">
    <citation type="submission" date="2022-03" db="EMBL/GenBank/DDBJ databases">
        <authorList>
            <person name="Lindestad O."/>
        </authorList>
    </citation>
    <scope>NUCLEOTIDE SEQUENCE</scope>
</reference>
<protein>
    <submittedName>
        <fullName evidence="1">Jg18859 protein</fullName>
    </submittedName>
</protein>
<keyword evidence="2" id="KW-1185">Reference proteome</keyword>
<dbReference type="Proteomes" id="UP000838756">
    <property type="component" value="Unassembled WGS sequence"/>
</dbReference>
<dbReference type="AlphaFoldDB" id="A0A8S4RIN4"/>
<dbReference type="EMBL" id="CAKXAJ010025283">
    <property type="protein sequence ID" value="CAH2237634.1"/>
    <property type="molecule type" value="Genomic_DNA"/>
</dbReference>
<accession>A0A8S4RIN4</accession>
<proteinExistence type="predicted"/>
<name>A0A8S4RIN4_9NEOP</name>
<sequence>MSGYSTVVRTSASFSRAEFESQNKVYRFLQTRLRPGVDEWEEDGGFLPLASFSWEAAGSYWASYPSLHKHLYGLRGGSTCPDPLLVRARALTIGWGGW</sequence>
<comment type="caution">
    <text evidence="1">The sequence shown here is derived from an EMBL/GenBank/DDBJ whole genome shotgun (WGS) entry which is preliminary data.</text>
</comment>
<gene>
    <name evidence="1" type="primary">jg18859</name>
    <name evidence="1" type="ORF">PAEG_LOCUS14885</name>
</gene>
<organism evidence="1 2">
    <name type="scientific">Pararge aegeria aegeria</name>
    <dbReference type="NCBI Taxonomy" id="348720"/>
    <lineage>
        <taxon>Eukaryota</taxon>
        <taxon>Metazoa</taxon>
        <taxon>Ecdysozoa</taxon>
        <taxon>Arthropoda</taxon>
        <taxon>Hexapoda</taxon>
        <taxon>Insecta</taxon>
        <taxon>Pterygota</taxon>
        <taxon>Neoptera</taxon>
        <taxon>Endopterygota</taxon>
        <taxon>Lepidoptera</taxon>
        <taxon>Glossata</taxon>
        <taxon>Ditrysia</taxon>
        <taxon>Papilionoidea</taxon>
        <taxon>Nymphalidae</taxon>
        <taxon>Satyrinae</taxon>
        <taxon>Satyrini</taxon>
        <taxon>Parargina</taxon>
        <taxon>Pararge</taxon>
    </lineage>
</organism>
<evidence type="ECO:0000313" key="2">
    <source>
        <dbReference type="Proteomes" id="UP000838756"/>
    </source>
</evidence>